<gene>
    <name evidence="3" type="ORF">An07g07290</name>
</gene>
<dbReference type="SUPFAM" id="SSF53474">
    <property type="entry name" value="alpha/beta-Hydrolases"/>
    <property type="match status" value="1"/>
</dbReference>
<feature type="compositionally biased region" description="Acidic residues" evidence="1">
    <location>
        <begin position="176"/>
        <end position="191"/>
    </location>
</feature>
<dbReference type="AlphaFoldDB" id="A0AAJ6VUH2"/>
<name>A0AAJ6VUH2_ASPNG</name>
<dbReference type="RefSeq" id="XP_003188717.2">
    <property type="nucleotide sequence ID" value="XM_003188669.2"/>
</dbReference>
<feature type="compositionally biased region" description="Basic and acidic residues" evidence="1">
    <location>
        <begin position="36"/>
        <end position="57"/>
    </location>
</feature>
<dbReference type="KEGG" id="ang:An07g07290"/>
<dbReference type="InterPro" id="IPR029058">
    <property type="entry name" value="AB_hydrolase_fold"/>
</dbReference>
<dbReference type="InterPro" id="IPR000073">
    <property type="entry name" value="AB_hydrolase_1"/>
</dbReference>
<dbReference type="GeneID" id="10098313"/>
<feature type="region of interest" description="Disordered" evidence="1">
    <location>
        <begin position="1"/>
        <end position="24"/>
    </location>
</feature>
<proteinExistence type="predicted"/>
<dbReference type="Gene3D" id="3.40.50.1820">
    <property type="entry name" value="alpha/beta hydrolase"/>
    <property type="match status" value="1"/>
</dbReference>
<feature type="domain" description="AB hydrolase-1" evidence="2">
    <location>
        <begin position="376"/>
        <end position="596"/>
    </location>
</feature>
<feature type="region of interest" description="Disordered" evidence="1">
    <location>
        <begin position="208"/>
        <end position="236"/>
    </location>
</feature>
<dbReference type="ESTHER" id="aspnc-a2qnw9">
    <property type="family name" value="6_AlphaBeta_hydrolase"/>
</dbReference>
<evidence type="ECO:0000256" key="1">
    <source>
        <dbReference type="SAM" id="MobiDB-lite"/>
    </source>
</evidence>
<reference evidence="3" key="1">
    <citation type="submission" date="2025-02" db="EMBL/GenBank/DDBJ databases">
        <authorList>
            <consortium name="NCBI Genome Project"/>
        </authorList>
    </citation>
    <scope>NUCLEOTIDE SEQUENCE</scope>
</reference>
<feature type="compositionally biased region" description="Basic and acidic residues" evidence="1">
    <location>
        <begin position="65"/>
        <end position="76"/>
    </location>
</feature>
<dbReference type="PANTHER" id="PTHR43798:SF5">
    <property type="entry name" value="MONOACYLGLYCEROL LIPASE ABHD6"/>
    <property type="match status" value="1"/>
</dbReference>
<organism evidence="3">
    <name type="scientific">Aspergillus niger</name>
    <dbReference type="NCBI Taxonomy" id="5061"/>
    <lineage>
        <taxon>Eukaryota</taxon>
        <taxon>Fungi</taxon>
        <taxon>Dikarya</taxon>
        <taxon>Ascomycota</taxon>
        <taxon>Pezizomycotina</taxon>
        <taxon>Eurotiomycetes</taxon>
        <taxon>Eurotiomycetidae</taxon>
        <taxon>Eurotiales</taxon>
        <taxon>Aspergillaceae</taxon>
        <taxon>Aspergillus</taxon>
        <taxon>Aspergillus subgen. Circumdati</taxon>
    </lineage>
</organism>
<feature type="compositionally biased region" description="Basic residues" evidence="1">
    <location>
        <begin position="15"/>
        <end position="24"/>
    </location>
</feature>
<feature type="compositionally biased region" description="Acidic residues" evidence="1">
    <location>
        <begin position="119"/>
        <end position="163"/>
    </location>
</feature>
<dbReference type="Pfam" id="PF00561">
    <property type="entry name" value="Abhydrolase_1"/>
    <property type="match status" value="1"/>
</dbReference>
<dbReference type="PANTHER" id="PTHR43798">
    <property type="entry name" value="MONOACYLGLYCEROL LIPASE"/>
    <property type="match status" value="1"/>
</dbReference>
<dbReference type="VEuPathDB" id="FungiDB:An07g07290"/>
<protein>
    <recommendedName>
        <fullName evidence="2">AB hydrolase-1 domain-containing protein</fullName>
    </recommendedName>
</protein>
<reference evidence="3" key="2">
    <citation type="submission" date="2025-08" db="UniProtKB">
        <authorList>
            <consortium name="RefSeq"/>
        </authorList>
    </citation>
    <scope>IDENTIFICATION</scope>
</reference>
<feature type="region of interest" description="Disordered" evidence="1">
    <location>
        <begin position="36"/>
        <end position="191"/>
    </location>
</feature>
<sequence length="612" mass="67055">MPSPSKRIILEKSRTVRRRYQRSNKRFQFTASQIARIEREQEREKRAQQLRDKEKKRVANKKKKAEKEARDREERRRLGRMGLPDPNAPAPPSSQPLLFKFIKKRDGEEGESNSGGGDTEVDEGGDTEVDEDLLEDLEAVVDAAEADLDLDLDTEDEGEEGEGEDHRDEATSCDLGESEDEQQVQAKEEDEFSDCCSIFYDEDIIKETGNTTAPDQGAPQDKPQPENHAQPENHSAADSFQDDTALLLEEFGYEFDIDEEFEQALVALDAINKALPTRRRSACRIAAPLVGSGGDKLAARLPATKPSIRRIQHELDAYPIDHLRQASPLSTFPPFTFHYPLETHSRRDTMPTVTVNNHQVYYADTHPDGAPANGQTIIFIHGLGSSQNYYFPILPYLSNHRCITLDTYGSARSTYTGDAISIASIASDVVGVLDALQVPKAVAVGHSMGGLVVTLLGAQYGDRISGVVAIGPTHPSEKLTEVMTQRSETVSKAGMEPMANTIPNGATGSRSSALVKSFIRELIIGQNPKGYAALCLAIANAPVIDYSKVTAPYLLIAGEEDKSASMEGCEHIQASVSSAQKKLEVLRGVGHWHCVEAPEEVGGLIGGFVQTL</sequence>
<accession>A0AAJ6VUH2</accession>
<evidence type="ECO:0000313" key="3">
    <source>
        <dbReference type="RefSeq" id="XP_003188717.2"/>
    </source>
</evidence>
<evidence type="ECO:0000259" key="2">
    <source>
        <dbReference type="Pfam" id="PF00561"/>
    </source>
</evidence>
<dbReference type="InterPro" id="IPR050266">
    <property type="entry name" value="AB_hydrolase_sf"/>
</dbReference>